<dbReference type="Pfam" id="PF03732">
    <property type="entry name" value="Retrotrans_gag"/>
    <property type="match status" value="1"/>
</dbReference>
<accession>A0A0B2NUL1</accession>
<dbReference type="Pfam" id="PF08284">
    <property type="entry name" value="RVP_2"/>
    <property type="match status" value="1"/>
</dbReference>
<dbReference type="CDD" id="cd00303">
    <property type="entry name" value="retropepsin_like"/>
    <property type="match status" value="1"/>
</dbReference>
<feature type="region of interest" description="Disordered" evidence="2">
    <location>
        <begin position="179"/>
        <end position="221"/>
    </location>
</feature>
<dbReference type="PROSITE" id="PS50158">
    <property type="entry name" value="ZF_CCHC"/>
    <property type="match status" value="1"/>
</dbReference>
<evidence type="ECO:0000256" key="2">
    <source>
        <dbReference type="SAM" id="MobiDB-lite"/>
    </source>
</evidence>
<keyword evidence="1" id="KW-0862">Zinc</keyword>
<dbReference type="InterPro" id="IPR021109">
    <property type="entry name" value="Peptidase_aspartic_dom_sf"/>
</dbReference>
<dbReference type="PANTHER" id="PTHR15503:SF45">
    <property type="entry name" value="RNA-DIRECTED DNA POLYMERASE HOMOLOG"/>
    <property type="match status" value="1"/>
</dbReference>
<evidence type="ECO:0000259" key="3">
    <source>
        <dbReference type="PROSITE" id="PS50158"/>
    </source>
</evidence>
<dbReference type="SMART" id="SM00343">
    <property type="entry name" value="ZnF_C2HC"/>
    <property type="match status" value="2"/>
</dbReference>
<dbReference type="Gene3D" id="3.10.10.10">
    <property type="entry name" value="HIV Type 1 Reverse Transcriptase, subunit A, domain 1"/>
    <property type="match status" value="1"/>
</dbReference>
<keyword evidence="1" id="KW-0863">Zinc-finger</keyword>
<dbReference type="PANTHER" id="PTHR15503">
    <property type="entry name" value="LDOC1 RELATED"/>
    <property type="match status" value="1"/>
</dbReference>
<gene>
    <name evidence="4" type="ORF">glysoja_048907</name>
</gene>
<feature type="region of interest" description="Disordered" evidence="2">
    <location>
        <begin position="272"/>
        <end position="304"/>
    </location>
</feature>
<sequence>EYRGLMAFRKNHPPKFSGDYDPEGARLWLAETEKIFEAMGCLEEHKVLYATFMLQGEAENWWKFVKPSFVAPGGVIPWNAFKDKFLENYFPRDLRKRKAREFLDLKQGNMSVGEYTAKFNELLQYWPQYQDARNEEDLCAQFENGLRLEIQQAVSYMQITDFNQLVTKCRIFEDKMKERQARGVGGPQRNHPFRGNGNKRMKPYASNKGKQPMATSNMSQSRGTGVQCFQCGGPHLKRNCPQLQQTQENRCYVCGKVGHYARECRVTGRPTVTANSNTVNRGPTNSTRSGNVSNNNTSGGRPKVPSRVFAMSGSEAAASDDLIRGKCLIADKLLDVLYDSGATHSFISHACVERLGLCATELPYDMVVSTPTSEPVTTSRVCLKCPIIVEGRSFMAGFICLPLAHLDVILGMDWLSTNHIFLDCKEKMLVFGGDVVPREPLKEDAANEETEDVRTYMVLFSMYVEEDAEVSCIPVVSEFPEVFPDDICELPPEREVEFIIDLVPGANPVSIAPYRMSPVELAEVKAQVQDLL</sequence>
<keyword evidence="1" id="KW-0479">Metal-binding</keyword>
<dbReference type="Gene3D" id="4.10.60.10">
    <property type="entry name" value="Zinc finger, CCHC-type"/>
    <property type="match status" value="1"/>
</dbReference>
<evidence type="ECO:0000313" key="4">
    <source>
        <dbReference type="EMBL" id="KHM98968.1"/>
    </source>
</evidence>
<dbReference type="SUPFAM" id="SSF56672">
    <property type="entry name" value="DNA/RNA polymerases"/>
    <property type="match status" value="1"/>
</dbReference>
<dbReference type="InterPro" id="IPR001878">
    <property type="entry name" value="Znf_CCHC"/>
</dbReference>
<name>A0A0B2NUL1_GLYSO</name>
<dbReference type="Proteomes" id="UP000053555">
    <property type="component" value="Unassembled WGS sequence"/>
</dbReference>
<dbReference type="GO" id="GO:0008270">
    <property type="term" value="F:zinc ion binding"/>
    <property type="evidence" value="ECO:0007669"/>
    <property type="project" value="UniProtKB-KW"/>
</dbReference>
<dbReference type="AlphaFoldDB" id="A0A0B2NUL1"/>
<feature type="compositionally biased region" description="Polar residues" evidence="2">
    <location>
        <begin position="272"/>
        <end position="283"/>
    </location>
</feature>
<dbReference type="SUPFAM" id="SSF50630">
    <property type="entry name" value="Acid proteases"/>
    <property type="match status" value="1"/>
</dbReference>
<dbReference type="InterPro" id="IPR043502">
    <property type="entry name" value="DNA/RNA_pol_sf"/>
</dbReference>
<dbReference type="GO" id="GO:0003676">
    <property type="term" value="F:nucleic acid binding"/>
    <property type="evidence" value="ECO:0007669"/>
    <property type="project" value="InterPro"/>
</dbReference>
<dbReference type="Pfam" id="PF00098">
    <property type="entry name" value="zf-CCHC"/>
    <property type="match status" value="1"/>
</dbReference>
<evidence type="ECO:0000256" key="1">
    <source>
        <dbReference type="PROSITE-ProRule" id="PRU00047"/>
    </source>
</evidence>
<protein>
    <recommendedName>
        <fullName evidence="3">CCHC-type domain-containing protein</fullName>
    </recommendedName>
</protein>
<feature type="domain" description="CCHC-type" evidence="3">
    <location>
        <begin position="250"/>
        <end position="265"/>
    </location>
</feature>
<dbReference type="Gene3D" id="2.40.70.10">
    <property type="entry name" value="Acid Proteases"/>
    <property type="match status" value="1"/>
</dbReference>
<feature type="non-terminal residue" evidence="4">
    <location>
        <position position="1"/>
    </location>
</feature>
<dbReference type="SUPFAM" id="SSF57756">
    <property type="entry name" value="Retrovirus zinc finger-like domains"/>
    <property type="match status" value="1"/>
</dbReference>
<feature type="non-terminal residue" evidence="4">
    <location>
        <position position="532"/>
    </location>
</feature>
<dbReference type="EMBL" id="KN672202">
    <property type="protein sequence ID" value="KHM98968.1"/>
    <property type="molecule type" value="Genomic_DNA"/>
</dbReference>
<reference evidence="4" key="1">
    <citation type="submission" date="2014-07" db="EMBL/GenBank/DDBJ databases">
        <title>Identification of a novel salt tolerance gene in wild soybean by whole-genome sequencing.</title>
        <authorList>
            <person name="Lam H.-M."/>
            <person name="Qi X."/>
            <person name="Li M.-W."/>
            <person name="Liu X."/>
            <person name="Xie M."/>
            <person name="Ni M."/>
            <person name="Xu X."/>
        </authorList>
    </citation>
    <scope>NUCLEOTIDE SEQUENCE [LARGE SCALE GENOMIC DNA]</scope>
    <source>
        <tissue evidence="4">Root</tissue>
    </source>
</reference>
<organism evidence="4">
    <name type="scientific">Glycine soja</name>
    <name type="common">Wild soybean</name>
    <dbReference type="NCBI Taxonomy" id="3848"/>
    <lineage>
        <taxon>Eukaryota</taxon>
        <taxon>Viridiplantae</taxon>
        <taxon>Streptophyta</taxon>
        <taxon>Embryophyta</taxon>
        <taxon>Tracheophyta</taxon>
        <taxon>Spermatophyta</taxon>
        <taxon>Magnoliopsida</taxon>
        <taxon>eudicotyledons</taxon>
        <taxon>Gunneridae</taxon>
        <taxon>Pentapetalae</taxon>
        <taxon>rosids</taxon>
        <taxon>fabids</taxon>
        <taxon>Fabales</taxon>
        <taxon>Fabaceae</taxon>
        <taxon>Papilionoideae</taxon>
        <taxon>50 kb inversion clade</taxon>
        <taxon>NPAAA clade</taxon>
        <taxon>indigoferoid/millettioid clade</taxon>
        <taxon>Phaseoleae</taxon>
        <taxon>Glycine</taxon>
        <taxon>Glycine subgen. Soja</taxon>
    </lineage>
</organism>
<feature type="compositionally biased region" description="Low complexity" evidence="2">
    <location>
        <begin position="284"/>
        <end position="301"/>
    </location>
</feature>
<proteinExistence type="predicted"/>
<dbReference type="InterPro" id="IPR032567">
    <property type="entry name" value="RTL1-rel"/>
</dbReference>
<dbReference type="InterPro" id="IPR005162">
    <property type="entry name" value="Retrotrans_gag_dom"/>
</dbReference>
<dbReference type="InterPro" id="IPR036875">
    <property type="entry name" value="Znf_CCHC_sf"/>
</dbReference>